<reference evidence="7" key="2">
    <citation type="submission" date="2022-01" db="EMBL/GenBank/DDBJ databases">
        <title>Collection of gut derived symbiotic bacterial strains cultured from healthy donors.</title>
        <authorList>
            <person name="Lin H."/>
            <person name="Kohout C."/>
            <person name="Waligurski E."/>
            <person name="Pamer E.G."/>
        </authorList>
    </citation>
    <scope>NUCLEOTIDE SEQUENCE</scope>
    <source>
        <strain evidence="7">DFI.1.149</strain>
    </source>
</reference>
<dbReference type="PANTHER" id="PTHR42852:SF6">
    <property type="entry name" value="THIOL:DISULFIDE INTERCHANGE PROTEIN DSBE"/>
    <property type="match status" value="1"/>
</dbReference>
<dbReference type="SUPFAM" id="SSF52833">
    <property type="entry name" value="Thioredoxin-like"/>
    <property type="match status" value="1"/>
</dbReference>
<feature type="domain" description="Thioredoxin" evidence="6">
    <location>
        <begin position="255"/>
        <end position="395"/>
    </location>
</feature>
<evidence type="ECO:0000259" key="6">
    <source>
        <dbReference type="PROSITE" id="PS51352"/>
    </source>
</evidence>
<dbReference type="GO" id="GO:0017004">
    <property type="term" value="P:cytochrome complex assembly"/>
    <property type="evidence" value="ECO:0007669"/>
    <property type="project" value="UniProtKB-KW"/>
</dbReference>
<dbReference type="InterPro" id="IPR000866">
    <property type="entry name" value="AhpC/TSA"/>
</dbReference>
<evidence type="ECO:0000256" key="4">
    <source>
        <dbReference type="ARBA" id="ARBA00023284"/>
    </source>
</evidence>
<dbReference type="Proteomes" id="UP001199750">
    <property type="component" value="Unassembled WGS sequence"/>
</dbReference>
<evidence type="ECO:0000313" key="9">
    <source>
        <dbReference type="EMBL" id="RGU54372.1"/>
    </source>
</evidence>
<evidence type="ECO:0000256" key="3">
    <source>
        <dbReference type="ARBA" id="ARBA00023157"/>
    </source>
</evidence>
<proteinExistence type="predicted"/>
<evidence type="ECO:0000256" key="1">
    <source>
        <dbReference type="ARBA" id="ARBA00004196"/>
    </source>
</evidence>
<dbReference type="CDD" id="cd02966">
    <property type="entry name" value="TlpA_like_family"/>
    <property type="match status" value="1"/>
</dbReference>
<dbReference type="GO" id="GO:0016209">
    <property type="term" value="F:antioxidant activity"/>
    <property type="evidence" value="ECO:0007669"/>
    <property type="project" value="InterPro"/>
</dbReference>
<feature type="chain" id="PRO_5042691678" evidence="5">
    <location>
        <begin position="20"/>
        <end position="395"/>
    </location>
</feature>
<keyword evidence="5" id="KW-0732">Signal</keyword>
<keyword evidence="2" id="KW-0201">Cytochrome c-type biogenesis</keyword>
<dbReference type="AlphaFoldDB" id="A0A1Y4A2I2"/>
<sequence>MKNLLTVLFLVLAIQYCQAQNKSFHITGSIQGPCEGMVFKLLDNSYPPQTIATTVIKDHCFELTGEIPAPGFYRWIIDTTPVGKKSSEANWLAGNFYLENSDITFQGDIHTLPTYYWNPERKGKMIIQGSETEDLYQSFKTSIQELSKARNQADGEYLEQYHRPALDNIFNTEEGIRLARRISELDRQIIQATIRFIKQNPASVVALDQAGYFLLGEIDLTSGQIEDLQNTLSGVWGNCPRMTEFKEKAEMAKKIAIGAPFQDIELTDPEGKKVKLSECLPTGKYVMLEFWASWCGPCRGEIPHLKHVYQNYKDKGFEIISVSIDQKNKDWQKAMKEEKMPWIQLNDPQGENGPAIQVYNVTGVPHCILLDKEGKIFKTNMRGAYLDAALEQLIP</sequence>
<dbReference type="PROSITE" id="PS51352">
    <property type="entry name" value="THIOREDOXIN_2"/>
    <property type="match status" value="1"/>
</dbReference>
<reference evidence="11 12" key="1">
    <citation type="submission" date="2018-08" db="EMBL/GenBank/DDBJ databases">
        <title>A genome reference for cultivated species of the human gut microbiota.</title>
        <authorList>
            <person name="Zou Y."/>
            <person name="Xue W."/>
            <person name="Luo G."/>
        </authorList>
    </citation>
    <scope>NUCLEOTIDE SEQUENCE [LARGE SCALE GENOMIC DNA]</scope>
    <source>
        <strain evidence="10 11">AF14-6AC</strain>
        <strain evidence="9 12">AF16-14</strain>
    </source>
</reference>
<dbReference type="PANTHER" id="PTHR42852">
    <property type="entry name" value="THIOL:DISULFIDE INTERCHANGE PROTEIN DSBE"/>
    <property type="match status" value="1"/>
</dbReference>
<dbReference type="GO" id="GO:0030313">
    <property type="term" value="C:cell envelope"/>
    <property type="evidence" value="ECO:0007669"/>
    <property type="project" value="UniProtKB-SubCell"/>
</dbReference>
<dbReference type="PROSITE" id="PS00194">
    <property type="entry name" value="THIOREDOXIN_1"/>
    <property type="match status" value="1"/>
</dbReference>
<reference evidence="8" key="3">
    <citation type="submission" date="2023-01" db="EMBL/GenBank/DDBJ databases">
        <title>Human gut microbiome strain richness.</title>
        <authorList>
            <person name="Chen-Liaw A."/>
        </authorList>
    </citation>
    <scope>NUCLEOTIDE SEQUENCE</scope>
    <source>
        <strain evidence="8">RTP21484st1_B7_RTP21484_190118</strain>
    </source>
</reference>
<dbReference type="InterPro" id="IPR025380">
    <property type="entry name" value="DUF4369"/>
</dbReference>
<dbReference type="GO" id="GO:0016491">
    <property type="term" value="F:oxidoreductase activity"/>
    <property type="evidence" value="ECO:0007669"/>
    <property type="project" value="InterPro"/>
</dbReference>
<keyword evidence="4" id="KW-0676">Redox-active center</keyword>
<dbReference type="Proteomes" id="UP000283426">
    <property type="component" value="Unassembled WGS sequence"/>
</dbReference>
<dbReference type="InterPro" id="IPR050553">
    <property type="entry name" value="Thioredoxin_ResA/DsbE_sf"/>
</dbReference>
<dbReference type="EMBL" id="JAQMRD010000006">
    <property type="protein sequence ID" value="MDB9222721.1"/>
    <property type="molecule type" value="Genomic_DNA"/>
</dbReference>
<keyword evidence="3" id="KW-1015">Disulfide bond</keyword>
<evidence type="ECO:0000313" key="8">
    <source>
        <dbReference type="EMBL" id="MDB9222721.1"/>
    </source>
</evidence>
<dbReference type="Proteomes" id="UP000284243">
    <property type="component" value="Unassembled WGS sequence"/>
</dbReference>
<dbReference type="Pfam" id="PF00578">
    <property type="entry name" value="AhpC-TSA"/>
    <property type="match status" value="1"/>
</dbReference>
<dbReference type="GeneID" id="61276276"/>
<dbReference type="EMBL" id="QRYC01000032">
    <property type="protein sequence ID" value="RGU54372.1"/>
    <property type="molecule type" value="Genomic_DNA"/>
</dbReference>
<comment type="subcellular location">
    <subcellularLocation>
        <location evidence="1">Cell envelope</location>
    </subcellularLocation>
</comment>
<dbReference type="RefSeq" id="WP_013613212.1">
    <property type="nucleotide sequence ID" value="NZ_CABJFF010000017.1"/>
</dbReference>
<dbReference type="Pfam" id="PF14289">
    <property type="entry name" value="DUF4369"/>
    <property type="match status" value="1"/>
</dbReference>
<evidence type="ECO:0000313" key="11">
    <source>
        <dbReference type="Proteomes" id="UP000283426"/>
    </source>
</evidence>
<evidence type="ECO:0000256" key="5">
    <source>
        <dbReference type="SAM" id="SignalP"/>
    </source>
</evidence>
<dbReference type="Gene3D" id="3.40.30.10">
    <property type="entry name" value="Glutaredoxin"/>
    <property type="match status" value="1"/>
</dbReference>
<evidence type="ECO:0000313" key="7">
    <source>
        <dbReference type="EMBL" id="MCG4959811.1"/>
    </source>
</evidence>
<evidence type="ECO:0000313" key="10">
    <source>
        <dbReference type="EMBL" id="RGV25121.1"/>
    </source>
</evidence>
<dbReference type="Proteomes" id="UP001212263">
    <property type="component" value="Unassembled WGS sequence"/>
</dbReference>
<name>A0A1Y4A2I2_9BACT</name>
<dbReference type="EMBL" id="QRYW01000024">
    <property type="protein sequence ID" value="RGV25121.1"/>
    <property type="molecule type" value="Genomic_DNA"/>
</dbReference>
<evidence type="ECO:0000256" key="2">
    <source>
        <dbReference type="ARBA" id="ARBA00022748"/>
    </source>
</evidence>
<gene>
    <name evidence="10" type="ORF">DWW24_11975</name>
    <name evidence="9" type="ORF">DWW57_16445</name>
    <name evidence="7" type="ORF">L0P03_08110</name>
    <name evidence="8" type="ORF">PN645_06825</name>
</gene>
<dbReference type="EMBL" id="JAKNDN010000013">
    <property type="protein sequence ID" value="MCG4959811.1"/>
    <property type="molecule type" value="Genomic_DNA"/>
</dbReference>
<accession>A0A1Y4A2I2</accession>
<protein>
    <submittedName>
        <fullName evidence="9">AhpC/TSA family protein</fullName>
    </submittedName>
    <submittedName>
        <fullName evidence="8">TlpA disulfide reductase family protein</fullName>
    </submittedName>
</protein>
<dbReference type="InterPro" id="IPR017937">
    <property type="entry name" value="Thioredoxin_CS"/>
</dbReference>
<feature type="signal peptide" evidence="5">
    <location>
        <begin position="1"/>
        <end position="19"/>
    </location>
</feature>
<dbReference type="InterPro" id="IPR013766">
    <property type="entry name" value="Thioredoxin_domain"/>
</dbReference>
<organism evidence="9 12">
    <name type="scientific">Odoribacter splanchnicus</name>
    <dbReference type="NCBI Taxonomy" id="28118"/>
    <lineage>
        <taxon>Bacteria</taxon>
        <taxon>Pseudomonadati</taxon>
        <taxon>Bacteroidota</taxon>
        <taxon>Bacteroidia</taxon>
        <taxon>Bacteroidales</taxon>
        <taxon>Odoribacteraceae</taxon>
        <taxon>Odoribacter</taxon>
    </lineage>
</organism>
<dbReference type="InterPro" id="IPR036249">
    <property type="entry name" value="Thioredoxin-like_sf"/>
</dbReference>
<evidence type="ECO:0000313" key="12">
    <source>
        <dbReference type="Proteomes" id="UP000284243"/>
    </source>
</evidence>
<comment type="caution">
    <text evidence="9">The sequence shown here is derived from an EMBL/GenBank/DDBJ whole genome shotgun (WGS) entry which is preliminary data.</text>
</comment>